<dbReference type="STRING" id="1124188.SAMN05444377_10478"/>
<evidence type="ECO:0000313" key="3">
    <source>
        <dbReference type="Proteomes" id="UP000184147"/>
    </source>
</evidence>
<name>A0A1M4Z9C1_9FLAO</name>
<evidence type="ECO:0000313" key="1">
    <source>
        <dbReference type="EMBL" id="SHF14192.1"/>
    </source>
</evidence>
<dbReference type="Proteomes" id="UP000184147">
    <property type="component" value="Unassembled WGS sequence"/>
</dbReference>
<protein>
    <submittedName>
        <fullName evidence="2">Uncharacterized protein</fullName>
    </submittedName>
</protein>
<dbReference type="EMBL" id="FQVQ01000004">
    <property type="protein sequence ID" value="SHF14192.1"/>
    <property type="molecule type" value="Genomic_DNA"/>
</dbReference>
<keyword evidence="3" id="KW-1185">Reference proteome</keyword>
<dbReference type="EMBL" id="FQVQ01000004">
    <property type="protein sequence ID" value="SHF14538.1"/>
    <property type="molecule type" value="Genomic_DNA"/>
</dbReference>
<accession>A0A1M4Z9C1</accession>
<evidence type="ECO:0000313" key="2">
    <source>
        <dbReference type="EMBL" id="SHF14538.1"/>
    </source>
</evidence>
<reference evidence="2 3" key="1">
    <citation type="submission" date="2016-11" db="EMBL/GenBank/DDBJ databases">
        <authorList>
            <person name="Jaros S."/>
            <person name="Januszkiewicz K."/>
            <person name="Wedrychowicz H."/>
        </authorList>
    </citation>
    <scope>NUCLEOTIDE SEQUENCE [LARGE SCALE GENOMIC DNA]</scope>
    <source>
        <strain evidence="2 3">DSM 25660</strain>
    </source>
</reference>
<proteinExistence type="predicted"/>
<gene>
    <name evidence="1" type="ORF">SAMN05444377_10478</name>
    <name evidence="2" type="ORF">SAMN05444377_10490</name>
</gene>
<dbReference type="RefSeq" id="WP_073362229.1">
    <property type="nucleotide sequence ID" value="NZ_FQVQ01000004.1"/>
</dbReference>
<dbReference type="AlphaFoldDB" id="A0A1M4Z9C1"/>
<organism evidence="2 3">
    <name type="scientific">Flavobacterium fontis</name>
    <dbReference type="NCBI Taxonomy" id="1124188"/>
    <lineage>
        <taxon>Bacteria</taxon>
        <taxon>Pseudomonadati</taxon>
        <taxon>Bacteroidota</taxon>
        <taxon>Flavobacteriia</taxon>
        <taxon>Flavobacteriales</taxon>
        <taxon>Flavobacteriaceae</taxon>
        <taxon>Flavobacterium</taxon>
    </lineage>
</organism>
<sequence length="128" mass="14518">MQSLHAYLSDYNLAIYAQNNNLRPKQLVLLYVNEHGLLKQTPVISAPKPNGENMMGVIFDEEAFCLGVYVNGVQVNATELRSQFTPKELYFMNLNSKTPVPLPFAPELLTEQDFRPRGSVLLMPYIMP</sequence>